<gene>
    <name evidence="1" type="ORF">barba138A_phanotate8</name>
</gene>
<protein>
    <submittedName>
        <fullName evidence="1">Uncharacterized protein</fullName>
    </submittedName>
</protein>
<proteinExistence type="predicted"/>
<name>A0A7G9VV13_9CAUD</name>
<dbReference type="EMBL" id="MT497278">
    <property type="protein sequence ID" value="QNO10119.1"/>
    <property type="molecule type" value="Genomic_DNA"/>
</dbReference>
<sequence length="120" mass="13697">MSEFRIGDKVRRVCESNVEVVQGSVYKIRGFDIWGDLKLEGLEDFGYIAESFDLVAESDSQPTYTPSELSYIAKLEDRVDYLESLCGDYAAEIEKLRGITINVRDIDLQFKPISEMTIQD</sequence>
<evidence type="ECO:0000313" key="1">
    <source>
        <dbReference type="EMBL" id="QNO10119.1"/>
    </source>
</evidence>
<reference evidence="2" key="1">
    <citation type="submission" date="2020-05" db="EMBL/GenBank/DDBJ databases">
        <title>Genomics and ecology of novel Flavobacterium phages from the Baltic Sea.</title>
        <authorList>
            <person name="Hoetzinger M."/>
            <person name="Nilsson E."/>
            <person name="Holmfeldt K."/>
        </authorList>
    </citation>
    <scope>NUCLEOTIDE SEQUENCE [LARGE SCALE GENOMIC DNA]</scope>
</reference>
<accession>A0A7G9VV13</accession>
<evidence type="ECO:0000313" key="2">
    <source>
        <dbReference type="Proteomes" id="UP000516163"/>
    </source>
</evidence>
<organism evidence="1 2">
    <name type="scientific">Rheinheimera phage vB_RspM_barba_13-8A</name>
    <dbReference type="NCBI Taxonomy" id="2743900"/>
    <lineage>
        <taxon>Viruses</taxon>
        <taxon>Duplodnaviria</taxon>
        <taxon>Heunggongvirae</taxon>
        <taxon>Uroviricota</taxon>
        <taxon>Caudoviricetes</taxon>
        <taxon>Barbavirus</taxon>
        <taxon>Barbavirus barba18A</taxon>
    </lineage>
</organism>
<dbReference type="Proteomes" id="UP000516163">
    <property type="component" value="Segment"/>
</dbReference>